<gene>
    <name evidence="1" type="ORF">WOLCODRAFT_166930</name>
</gene>
<dbReference type="Proteomes" id="UP000218811">
    <property type="component" value="Unassembled WGS sequence"/>
</dbReference>
<organism evidence="1 2">
    <name type="scientific">Wolfiporia cocos (strain MD-104)</name>
    <name type="common">Brown rot fungus</name>
    <dbReference type="NCBI Taxonomy" id="742152"/>
    <lineage>
        <taxon>Eukaryota</taxon>
        <taxon>Fungi</taxon>
        <taxon>Dikarya</taxon>
        <taxon>Basidiomycota</taxon>
        <taxon>Agaricomycotina</taxon>
        <taxon>Agaricomycetes</taxon>
        <taxon>Polyporales</taxon>
        <taxon>Phaeolaceae</taxon>
        <taxon>Wolfiporia</taxon>
    </lineage>
</organism>
<evidence type="ECO:0000313" key="1">
    <source>
        <dbReference type="EMBL" id="PCH36447.1"/>
    </source>
</evidence>
<sequence>MLSSRLVRRPSTVQYRIASASHRIASPPPPPAVRSPCFHRSLSILRASFTVHSSLHRSPPIVLCAFRFHATSADGSMLSGPRRTH</sequence>
<dbReference type="AlphaFoldDB" id="A0A2H3JKB9"/>
<dbReference type="EMBL" id="KB467876">
    <property type="protein sequence ID" value="PCH36447.1"/>
    <property type="molecule type" value="Genomic_DNA"/>
</dbReference>
<evidence type="ECO:0000313" key="2">
    <source>
        <dbReference type="Proteomes" id="UP000218811"/>
    </source>
</evidence>
<keyword evidence="2" id="KW-1185">Reference proteome</keyword>
<accession>A0A2H3JKB9</accession>
<protein>
    <submittedName>
        <fullName evidence="1">Uncharacterized protein</fullName>
    </submittedName>
</protein>
<proteinExistence type="predicted"/>
<reference evidence="1 2" key="1">
    <citation type="journal article" date="2012" name="Science">
        <title>The Paleozoic origin of enzymatic lignin decomposition reconstructed from 31 fungal genomes.</title>
        <authorList>
            <person name="Floudas D."/>
            <person name="Binder M."/>
            <person name="Riley R."/>
            <person name="Barry K."/>
            <person name="Blanchette R.A."/>
            <person name="Henrissat B."/>
            <person name="Martinez A.T."/>
            <person name="Otillar R."/>
            <person name="Spatafora J.W."/>
            <person name="Yadav J.S."/>
            <person name="Aerts A."/>
            <person name="Benoit I."/>
            <person name="Boyd A."/>
            <person name="Carlson A."/>
            <person name="Copeland A."/>
            <person name="Coutinho P.M."/>
            <person name="de Vries R.P."/>
            <person name="Ferreira P."/>
            <person name="Findley K."/>
            <person name="Foster B."/>
            <person name="Gaskell J."/>
            <person name="Glotzer D."/>
            <person name="Gorecki P."/>
            <person name="Heitman J."/>
            <person name="Hesse C."/>
            <person name="Hori C."/>
            <person name="Igarashi K."/>
            <person name="Jurgens J.A."/>
            <person name="Kallen N."/>
            <person name="Kersten P."/>
            <person name="Kohler A."/>
            <person name="Kuees U."/>
            <person name="Kumar T.K.A."/>
            <person name="Kuo A."/>
            <person name="LaButti K."/>
            <person name="Larrondo L.F."/>
            <person name="Lindquist E."/>
            <person name="Ling A."/>
            <person name="Lombard V."/>
            <person name="Lucas S."/>
            <person name="Lundell T."/>
            <person name="Martin R."/>
            <person name="McLaughlin D.J."/>
            <person name="Morgenstern I."/>
            <person name="Morin E."/>
            <person name="Murat C."/>
            <person name="Nagy L.G."/>
            <person name="Nolan M."/>
            <person name="Ohm R.A."/>
            <person name="Patyshakuliyeva A."/>
            <person name="Rokas A."/>
            <person name="Ruiz-Duenas F.J."/>
            <person name="Sabat G."/>
            <person name="Salamov A."/>
            <person name="Samejima M."/>
            <person name="Schmutz J."/>
            <person name="Slot J.C."/>
            <person name="St John F."/>
            <person name="Stenlid J."/>
            <person name="Sun H."/>
            <person name="Sun S."/>
            <person name="Syed K."/>
            <person name="Tsang A."/>
            <person name="Wiebenga A."/>
            <person name="Young D."/>
            <person name="Pisabarro A."/>
            <person name="Eastwood D.C."/>
            <person name="Martin F."/>
            <person name="Cullen D."/>
            <person name="Grigoriev I.V."/>
            <person name="Hibbett D.S."/>
        </authorList>
    </citation>
    <scope>NUCLEOTIDE SEQUENCE [LARGE SCALE GENOMIC DNA]</scope>
    <source>
        <strain evidence="1 2">MD-104</strain>
    </source>
</reference>
<name>A0A2H3JKB9_WOLCO</name>